<keyword evidence="1" id="KW-0812">Transmembrane</keyword>
<evidence type="ECO:0000313" key="3">
    <source>
        <dbReference type="Proteomes" id="UP000509594"/>
    </source>
</evidence>
<accession>A0A7D5E6Z3</accession>
<keyword evidence="1" id="KW-0472">Membrane</keyword>
<proteinExistence type="predicted"/>
<evidence type="ECO:0000313" key="2">
    <source>
        <dbReference type="EMBL" id="QLC50273.1"/>
    </source>
</evidence>
<evidence type="ECO:0000256" key="1">
    <source>
        <dbReference type="SAM" id="Phobius"/>
    </source>
</evidence>
<feature type="transmembrane region" description="Helical" evidence="1">
    <location>
        <begin position="6"/>
        <end position="30"/>
    </location>
</feature>
<dbReference type="Proteomes" id="UP000509594">
    <property type="component" value="Chromosome"/>
</dbReference>
<keyword evidence="3" id="KW-1185">Reference proteome</keyword>
<keyword evidence="1" id="KW-1133">Transmembrane helix</keyword>
<sequence>MFTFLVFALFAGQLLWGITAALIVISLLIFSRFYSDKPGTEDQACEEFSACVLTNSSIYKVPTIFVGIPILIVFGELGSKYESVFLAEYEGREVTIIYPGICSVMKDDRVKVAGKVIDGKKAGINGKCLKAFSVENKRSENA</sequence>
<organism evidence="2 3">
    <name type="scientific">Methanolobus zinderi</name>
    <dbReference type="NCBI Taxonomy" id="536044"/>
    <lineage>
        <taxon>Archaea</taxon>
        <taxon>Methanobacteriati</taxon>
        <taxon>Methanobacteriota</taxon>
        <taxon>Stenosarchaea group</taxon>
        <taxon>Methanomicrobia</taxon>
        <taxon>Methanosarcinales</taxon>
        <taxon>Methanosarcinaceae</taxon>
        <taxon>Methanolobus</taxon>
    </lineage>
</organism>
<dbReference type="KEGG" id="mzi:HWN40_08480"/>
<reference evidence="2 3" key="1">
    <citation type="submission" date="2020-06" db="EMBL/GenBank/DDBJ databases">
        <title>Methanolobus halotolerans sp. nov., isolated from a saline lake Tus in Siberia.</title>
        <authorList>
            <person name="Shen Y."/>
            <person name="Chen S.-C."/>
            <person name="Lai M.-C."/>
            <person name="Huang H.-H."/>
            <person name="Chiu H.-H."/>
            <person name="Tang S.-L."/>
            <person name="Rogozin D.Y."/>
            <person name="Degermendzhy A.G."/>
        </authorList>
    </citation>
    <scope>NUCLEOTIDE SEQUENCE [LARGE SCALE GENOMIC DNA]</scope>
    <source>
        <strain evidence="2 3">DSM 21339</strain>
    </source>
</reference>
<dbReference type="AlphaFoldDB" id="A0A7D5E6Z3"/>
<protein>
    <submittedName>
        <fullName evidence="2">Uncharacterized protein</fullName>
    </submittedName>
</protein>
<dbReference type="EMBL" id="CP058215">
    <property type="protein sequence ID" value="QLC50273.1"/>
    <property type="molecule type" value="Genomic_DNA"/>
</dbReference>
<gene>
    <name evidence="2" type="ORF">HWN40_08480</name>
</gene>
<name>A0A7D5E6Z3_9EURY</name>